<dbReference type="Gene3D" id="3.40.50.10170">
    <property type="match status" value="1"/>
</dbReference>
<dbReference type="SUPFAM" id="SSF82549">
    <property type="entry name" value="DAK1/DegV-like"/>
    <property type="match status" value="1"/>
</dbReference>
<protein>
    <submittedName>
        <fullName evidence="2">DegV family EDD domain-containing protein</fullName>
    </submittedName>
</protein>
<dbReference type="PANTHER" id="PTHR33434:SF2">
    <property type="entry name" value="FATTY ACID-BINDING PROTEIN TM_1468"/>
    <property type="match status" value="1"/>
</dbReference>
<dbReference type="InterPro" id="IPR003797">
    <property type="entry name" value="DegV"/>
</dbReference>
<proteinExistence type="predicted"/>
<dbReference type="NCBIfam" id="TIGR00762">
    <property type="entry name" value="DegV"/>
    <property type="match status" value="1"/>
</dbReference>
<dbReference type="RefSeq" id="WP_262582168.1">
    <property type="nucleotide sequence ID" value="NZ_JAOQJV010000018.1"/>
</dbReference>
<dbReference type="Gene3D" id="3.30.1180.10">
    <property type="match status" value="1"/>
</dbReference>
<dbReference type="PANTHER" id="PTHR33434">
    <property type="entry name" value="DEGV DOMAIN-CONTAINING PROTEIN DR_1986-RELATED"/>
    <property type="match status" value="1"/>
</dbReference>
<keyword evidence="1" id="KW-0446">Lipid-binding</keyword>
<dbReference type="InterPro" id="IPR050270">
    <property type="entry name" value="DegV_domain_contain"/>
</dbReference>
<comment type="caution">
    <text evidence="2">The sequence shown here is derived from an EMBL/GenBank/DDBJ whole genome shotgun (WGS) entry which is preliminary data.</text>
</comment>
<accession>A0ABT2S8C9</accession>
<sequence length="283" mass="31155">MNPIIIVAETGSDITPELAAKYNITLVPMHVTFDNHTMDDGSFPVQKICDYYKETGKLPRTSGCSPDDFMLVFDAIHTAHPDAQILYLAYSAVTTCSYQSAVIASEERDYVTMLDTKQVSIGQAAIVIAIAELLQKNPQMTLSEAVSASKALSARTKMCFLPDNLEFLKAGGRVSNAVCLGSRILHIHPCIEIQDGKLVATKKYRGKMKKIARQLILDYIENYNLDRSILWFVRTVGLSDDVRIIAEETAKECGFQKIQWLQANGVITTHGGPAAFGLAGFTE</sequence>
<dbReference type="PROSITE" id="PS51482">
    <property type="entry name" value="DEGV"/>
    <property type="match status" value="1"/>
</dbReference>
<dbReference type="EMBL" id="JAOQJV010000018">
    <property type="protein sequence ID" value="MCU6700834.1"/>
    <property type="molecule type" value="Genomic_DNA"/>
</dbReference>
<dbReference type="Proteomes" id="UP001207605">
    <property type="component" value="Unassembled WGS sequence"/>
</dbReference>
<keyword evidence="3" id="KW-1185">Reference proteome</keyword>
<reference evidence="2 3" key="1">
    <citation type="journal article" date="2021" name="ISME Commun">
        <title>Automated analysis of genomic sequences facilitates high-throughput and comprehensive description of bacteria.</title>
        <authorList>
            <person name="Hitch T.C.A."/>
        </authorList>
    </citation>
    <scope>NUCLEOTIDE SEQUENCE [LARGE SCALE GENOMIC DNA]</scope>
    <source>
        <strain evidence="2 3">Sanger_02</strain>
    </source>
</reference>
<gene>
    <name evidence="2" type="ORF">OCV65_11395</name>
</gene>
<organism evidence="2 3">
    <name type="scientific">Dorea ammoniilytica</name>
    <dbReference type="NCBI Taxonomy" id="2981788"/>
    <lineage>
        <taxon>Bacteria</taxon>
        <taxon>Bacillati</taxon>
        <taxon>Bacillota</taxon>
        <taxon>Clostridia</taxon>
        <taxon>Lachnospirales</taxon>
        <taxon>Lachnospiraceae</taxon>
        <taxon>Dorea</taxon>
    </lineage>
</organism>
<evidence type="ECO:0000313" key="3">
    <source>
        <dbReference type="Proteomes" id="UP001207605"/>
    </source>
</evidence>
<dbReference type="Pfam" id="PF02645">
    <property type="entry name" value="DegV"/>
    <property type="match status" value="1"/>
</dbReference>
<name>A0ABT2S8C9_9FIRM</name>
<evidence type="ECO:0000256" key="1">
    <source>
        <dbReference type="ARBA" id="ARBA00023121"/>
    </source>
</evidence>
<evidence type="ECO:0000313" key="2">
    <source>
        <dbReference type="EMBL" id="MCU6700834.1"/>
    </source>
</evidence>
<dbReference type="InterPro" id="IPR043168">
    <property type="entry name" value="DegV_C"/>
</dbReference>